<dbReference type="PANTHER" id="PTHR22777">
    <property type="entry name" value="HEMOLYSIN-RELATED"/>
    <property type="match status" value="1"/>
</dbReference>
<dbReference type="PANTHER" id="PTHR22777:SF27">
    <property type="entry name" value="MAGNESIUM AND COBALT EFFLUX PROTEIN CORC"/>
    <property type="match status" value="1"/>
</dbReference>
<evidence type="ECO:0000256" key="5">
    <source>
        <dbReference type="ARBA" id="ARBA00023122"/>
    </source>
</evidence>
<evidence type="ECO:0000256" key="7">
    <source>
        <dbReference type="ARBA" id="ARBA00037273"/>
    </source>
</evidence>
<dbReference type="CDD" id="cd04590">
    <property type="entry name" value="CBS_pair_CorC_HlyC_assoc"/>
    <property type="match status" value="1"/>
</dbReference>
<gene>
    <name evidence="12" type="ORF">MNKW57_08290</name>
</gene>
<dbReference type="SUPFAM" id="SSF56176">
    <property type="entry name" value="FAD-binding/transporter-associated domain-like"/>
    <property type="match status" value="1"/>
</dbReference>
<proteinExistence type="inferred from homology"/>
<dbReference type="SMART" id="SM01091">
    <property type="entry name" value="CorC_HlyC"/>
    <property type="match status" value="1"/>
</dbReference>
<dbReference type="InterPro" id="IPR046342">
    <property type="entry name" value="CBS_dom_sf"/>
</dbReference>
<dbReference type="InterPro" id="IPR016169">
    <property type="entry name" value="FAD-bd_PCMH_sub2"/>
</dbReference>
<dbReference type="PROSITE" id="PS51371">
    <property type="entry name" value="CBS"/>
    <property type="match status" value="2"/>
</dbReference>
<evidence type="ECO:0000256" key="8">
    <source>
        <dbReference type="ARBA" id="ARBA00040729"/>
    </source>
</evidence>
<dbReference type="SUPFAM" id="SSF54631">
    <property type="entry name" value="CBS-domain pair"/>
    <property type="match status" value="1"/>
</dbReference>
<feature type="compositionally biased region" description="Low complexity" evidence="10">
    <location>
        <begin position="7"/>
        <end position="21"/>
    </location>
</feature>
<evidence type="ECO:0000256" key="6">
    <source>
        <dbReference type="ARBA" id="ARBA00023285"/>
    </source>
</evidence>
<keyword evidence="5 9" id="KW-0129">CBS domain</keyword>
<accession>A0ABQ6LWN4</accession>
<keyword evidence="3" id="KW-0677">Repeat</keyword>
<sequence>MATSMTEEPPSSSSSSKPQPRQSEKNWLDRLMGAFSAEPKSRDELLEIIKDAADNRLVDQEALSIIEGALDVQDQQVREIMIPRSQIVAVALDETPAQFLAKIIESGHSRFPVIGDSIDDIRGILLAKDLLPLVLKGLEDFRLENIIRPANIIPESKRLNVLLREFRENRYHMAVVIDEYGGVAGVITIEDILEEIVGEIEDETDEDDDDVFIRKVGDNDFIVKALTPIEEFNEFFSCEFSDEEFDTVGGLVMQSFGHLPERDESTELGVFNFRVLYADNRQIHLLRVQRDSGKSSDQE</sequence>
<dbReference type="InterPro" id="IPR005170">
    <property type="entry name" value="Transptr-assoc_dom"/>
</dbReference>
<dbReference type="Pfam" id="PF21917">
    <property type="entry name" value="NMB0537_N"/>
    <property type="match status" value="1"/>
</dbReference>
<comment type="function">
    <text evidence="7">Plays a role in the transport of magnesium and cobalt ions.</text>
</comment>
<keyword evidence="2" id="KW-0813">Transport</keyword>
<dbReference type="EMBL" id="BSYJ01000002">
    <property type="protein sequence ID" value="GMG86508.1"/>
    <property type="molecule type" value="Genomic_DNA"/>
</dbReference>
<dbReference type="Gene3D" id="3.30.465.10">
    <property type="match status" value="1"/>
</dbReference>
<reference evidence="12 13" key="1">
    <citation type="submission" date="2023-04" db="EMBL/GenBank/DDBJ databases">
        <title>Marinobulbifer ophiurae gen. nov., sp. Nov., isolate from tissue of brittle star Ophioplocus japonicus.</title>
        <authorList>
            <person name="Kawano K."/>
            <person name="Sawayama S."/>
            <person name="Nakagawa S."/>
        </authorList>
    </citation>
    <scope>NUCLEOTIDE SEQUENCE [LARGE SCALE GENOMIC DNA]</scope>
    <source>
        <strain evidence="12 13">NKW57</strain>
    </source>
</reference>
<evidence type="ECO:0000259" key="11">
    <source>
        <dbReference type="PROSITE" id="PS51371"/>
    </source>
</evidence>
<keyword evidence="6" id="KW-0170">Cobalt</keyword>
<keyword evidence="4" id="KW-0460">Magnesium</keyword>
<evidence type="ECO:0000313" key="13">
    <source>
        <dbReference type="Proteomes" id="UP001224392"/>
    </source>
</evidence>
<evidence type="ECO:0000256" key="2">
    <source>
        <dbReference type="ARBA" id="ARBA00022448"/>
    </source>
</evidence>
<protein>
    <recommendedName>
        <fullName evidence="8">Magnesium and cobalt efflux protein CorC</fullName>
    </recommendedName>
</protein>
<feature type="domain" description="CBS" evidence="11">
    <location>
        <begin position="146"/>
        <end position="203"/>
    </location>
</feature>
<evidence type="ECO:0000256" key="1">
    <source>
        <dbReference type="ARBA" id="ARBA00006337"/>
    </source>
</evidence>
<comment type="similarity">
    <text evidence="1">Belongs to the UPF0053 family.</text>
</comment>
<dbReference type="Gene3D" id="3.10.580.10">
    <property type="entry name" value="CBS-domain"/>
    <property type="match status" value="1"/>
</dbReference>
<evidence type="ECO:0000313" key="12">
    <source>
        <dbReference type="EMBL" id="GMG86508.1"/>
    </source>
</evidence>
<dbReference type="Pfam" id="PF03471">
    <property type="entry name" value="CorC_HlyC"/>
    <property type="match status" value="1"/>
</dbReference>
<dbReference type="SMART" id="SM00116">
    <property type="entry name" value="CBS"/>
    <property type="match status" value="2"/>
</dbReference>
<keyword evidence="13" id="KW-1185">Reference proteome</keyword>
<evidence type="ECO:0000256" key="10">
    <source>
        <dbReference type="SAM" id="MobiDB-lite"/>
    </source>
</evidence>
<evidence type="ECO:0000256" key="4">
    <source>
        <dbReference type="ARBA" id="ARBA00022842"/>
    </source>
</evidence>
<dbReference type="Proteomes" id="UP001224392">
    <property type="component" value="Unassembled WGS sequence"/>
</dbReference>
<dbReference type="InterPro" id="IPR044751">
    <property type="entry name" value="Ion_transp-like_CBS"/>
</dbReference>
<dbReference type="Pfam" id="PF00571">
    <property type="entry name" value="CBS"/>
    <property type="match status" value="2"/>
</dbReference>
<name>A0ABQ6LWN4_9GAMM</name>
<evidence type="ECO:0000256" key="9">
    <source>
        <dbReference type="PROSITE-ProRule" id="PRU00703"/>
    </source>
</evidence>
<dbReference type="InterPro" id="IPR036318">
    <property type="entry name" value="FAD-bd_PCMH-like_sf"/>
</dbReference>
<evidence type="ECO:0000256" key="3">
    <source>
        <dbReference type="ARBA" id="ARBA00022737"/>
    </source>
</evidence>
<feature type="domain" description="CBS" evidence="11">
    <location>
        <begin position="81"/>
        <end position="141"/>
    </location>
</feature>
<organism evidence="12 13">
    <name type="scientific">Biformimicrobium ophioploci</name>
    <dbReference type="NCBI Taxonomy" id="3036711"/>
    <lineage>
        <taxon>Bacteria</taxon>
        <taxon>Pseudomonadati</taxon>
        <taxon>Pseudomonadota</taxon>
        <taxon>Gammaproteobacteria</taxon>
        <taxon>Cellvibrionales</taxon>
        <taxon>Microbulbiferaceae</taxon>
        <taxon>Biformimicrobium</taxon>
    </lineage>
</organism>
<dbReference type="InterPro" id="IPR000644">
    <property type="entry name" value="CBS_dom"/>
</dbReference>
<feature type="region of interest" description="Disordered" evidence="10">
    <location>
        <begin position="1"/>
        <end position="24"/>
    </location>
</feature>
<dbReference type="InterPro" id="IPR054115">
    <property type="entry name" value="CorC_N"/>
</dbReference>
<comment type="caution">
    <text evidence="12">The sequence shown here is derived from an EMBL/GenBank/DDBJ whole genome shotgun (WGS) entry which is preliminary data.</text>
</comment>